<dbReference type="NCBIfam" id="TIGR00835">
    <property type="entry name" value="agcS"/>
    <property type="match status" value="1"/>
</dbReference>
<feature type="transmembrane region" description="Helical" evidence="8">
    <location>
        <begin position="98"/>
        <end position="119"/>
    </location>
</feature>
<feature type="transmembrane region" description="Helical" evidence="8">
    <location>
        <begin position="151"/>
        <end position="170"/>
    </location>
</feature>
<gene>
    <name evidence="9" type="ORF">B7R76_04230</name>
</gene>
<evidence type="ECO:0000256" key="5">
    <source>
        <dbReference type="ARBA" id="ARBA00022692"/>
    </source>
</evidence>
<feature type="transmembrane region" description="Helical" evidence="8">
    <location>
        <begin position="388"/>
        <end position="408"/>
    </location>
</feature>
<evidence type="ECO:0000256" key="4">
    <source>
        <dbReference type="ARBA" id="ARBA00022475"/>
    </source>
</evidence>
<feature type="transmembrane region" description="Helical" evidence="8">
    <location>
        <begin position="182"/>
        <end position="202"/>
    </location>
</feature>
<comment type="subcellular location">
    <subcellularLocation>
        <location evidence="1 8">Cell membrane</location>
        <topology evidence="1 8">Multi-pass membrane protein</topology>
    </subcellularLocation>
</comment>
<evidence type="ECO:0000256" key="2">
    <source>
        <dbReference type="ARBA" id="ARBA00009261"/>
    </source>
</evidence>
<dbReference type="RefSeq" id="WP_102892456.1">
    <property type="nucleotide sequence ID" value="NZ_NBZD01000002.1"/>
</dbReference>
<keyword evidence="8" id="KW-0769">Symport</keyword>
<proteinExistence type="inferred from homology"/>
<dbReference type="AlphaFoldDB" id="A0A2J8B1Y0"/>
<keyword evidence="4 8" id="KW-1003">Cell membrane</keyword>
<comment type="similarity">
    <text evidence="2 8">Belongs to the alanine or glycine:cation symporter (AGCS) (TC 2.A.25) family.</text>
</comment>
<dbReference type="PANTHER" id="PTHR30330:SF3">
    <property type="entry name" value="TRANSCRIPTIONAL REGULATOR, LRP FAMILY"/>
    <property type="match status" value="1"/>
</dbReference>
<reference evidence="10" key="1">
    <citation type="submission" date="2017-04" db="EMBL/GenBank/DDBJ databases">
        <authorList>
            <person name="Bumgarner R.E."/>
            <person name="Fredricks D.N."/>
            <person name="Srinivasan S."/>
        </authorList>
    </citation>
    <scope>NUCLEOTIDE SEQUENCE [LARGE SCALE GENOMIC DNA]</scope>
    <source>
        <strain evidence="10">KA00405</strain>
    </source>
</reference>
<dbReference type="InterPro" id="IPR001463">
    <property type="entry name" value="Na/Ala_symport"/>
</dbReference>
<keyword evidence="7 8" id="KW-0472">Membrane</keyword>
<dbReference type="Proteomes" id="UP000236394">
    <property type="component" value="Unassembled WGS sequence"/>
</dbReference>
<feature type="transmembrane region" description="Helical" evidence="8">
    <location>
        <begin position="414"/>
        <end position="433"/>
    </location>
</feature>
<feature type="transmembrane region" description="Helical" evidence="8">
    <location>
        <begin position="20"/>
        <end position="44"/>
    </location>
</feature>
<keyword evidence="3 8" id="KW-0813">Transport</keyword>
<protein>
    <submittedName>
        <fullName evidence="9">Sodium:alanine symporter family protein</fullName>
    </submittedName>
</protein>
<dbReference type="PANTHER" id="PTHR30330">
    <property type="entry name" value="AGSS FAMILY TRANSPORTER, SODIUM-ALANINE"/>
    <property type="match status" value="1"/>
</dbReference>
<dbReference type="GO" id="GO:0005283">
    <property type="term" value="F:amino acid:sodium symporter activity"/>
    <property type="evidence" value="ECO:0007669"/>
    <property type="project" value="InterPro"/>
</dbReference>
<accession>A0A2J8B1Y0</accession>
<evidence type="ECO:0000256" key="7">
    <source>
        <dbReference type="ARBA" id="ARBA00023136"/>
    </source>
</evidence>
<feature type="transmembrane region" description="Helical" evidence="8">
    <location>
        <begin position="350"/>
        <end position="376"/>
    </location>
</feature>
<dbReference type="Gene3D" id="1.20.1740.10">
    <property type="entry name" value="Amino acid/polyamine transporter I"/>
    <property type="match status" value="1"/>
</dbReference>
<dbReference type="PIRSF" id="PIRSF006060">
    <property type="entry name" value="AA_transporter"/>
    <property type="match status" value="1"/>
</dbReference>
<dbReference type="GO" id="GO:0005886">
    <property type="term" value="C:plasma membrane"/>
    <property type="evidence" value="ECO:0007669"/>
    <property type="project" value="UniProtKB-SubCell"/>
</dbReference>
<feature type="transmembrane region" description="Helical" evidence="8">
    <location>
        <begin position="309"/>
        <end position="330"/>
    </location>
</feature>
<evidence type="ECO:0000256" key="6">
    <source>
        <dbReference type="ARBA" id="ARBA00022989"/>
    </source>
</evidence>
<evidence type="ECO:0000256" key="1">
    <source>
        <dbReference type="ARBA" id="ARBA00004651"/>
    </source>
</evidence>
<feature type="transmembrane region" description="Helical" evidence="8">
    <location>
        <begin position="245"/>
        <end position="268"/>
    </location>
</feature>
<feature type="transmembrane region" description="Helical" evidence="8">
    <location>
        <begin position="214"/>
        <end position="233"/>
    </location>
</feature>
<dbReference type="PRINTS" id="PR00175">
    <property type="entry name" value="NAALASMPORT"/>
</dbReference>
<keyword evidence="6 8" id="KW-1133">Transmembrane helix</keyword>
<dbReference type="Pfam" id="PF01235">
    <property type="entry name" value="Na_Ala_symp"/>
    <property type="match status" value="1"/>
</dbReference>
<keyword evidence="5 8" id="KW-0812">Transmembrane</keyword>
<evidence type="ECO:0000256" key="3">
    <source>
        <dbReference type="ARBA" id="ARBA00022448"/>
    </source>
</evidence>
<sequence length="456" mass="49070">MDFIMNIVKTVSDWLWSYPLLILIVGGGLFVAFRLGLVQIRYFGYMMSQTFGKIFVKKHEGEGTVTPFQAACTALASSIGAANIVVVPSIIFTAGPGAVFWMWLAAFIGMSTKYTEIVLGMKYREKNVDGEYIGGPAYYLKKGLGGPIGKVLGFCVSFFFMIEILPSITVQTLSAVNPLRELGFPTWLAVGLIFVVVALVVYGGVKRIGQVTELMVPIMAVIYVIFALIVIVLHASAIPGAIRDIFVGAFNPKAIAGGAVGATFMAAVKSGIARGVYSNEAGMGSAPYGHAAAVVDHPCRQGFWGVFEVTGDTVIVCTMSALVVLTTGVWKNPDVKSSVAVYSAFTQVFGTLGGVIIAISLFLFVLSTIIVIVFYAEKQGEYLFGTKIGKVVRLIASLMILAALVITFEKAGSILDLSLALVIIPNMIGVVYLSGEVRKLTKEFFSNPKFYERLRK</sequence>
<evidence type="ECO:0000313" key="9">
    <source>
        <dbReference type="EMBL" id="PNH18770.1"/>
    </source>
</evidence>
<feature type="transmembrane region" description="Helical" evidence="8">
    <location>
        <begin position="65"/>
        <end position="92"/>
    </location>
</feature>
<comment type="caution">
    <text evidence="9">The sequence shown here is derived from an EMBL/GenBank/DDBJ whole genome shotgun (WGS) entry which is preliminary data.</text>
</comment>
<organism evidence="9 10">
    <name type="scientific">Mageeibacillus indolicus</name>
    <dbReference type="NCBI Taxonomy" id="884684"/>
    <lineage>
        <taxon>Bacteria</taxon>
        <taxon>Bacillati</taxon>
        <taxon>Bacillota</taxon>
        <taxon>Clostridia</taxon>
        <taxon>Eubacteriales</taxon>
        <taxon>Oscillospiraceae</taxon>
        <taxon>Mageeibacillus</taxon>
    </lineage>
</organism>
<evidence type="ECO:0000256" key="8">
    <source>
        <dbReference type="RuleBase" id="RU363064"/>
    </source>
</evidence>
<name>A0A2J8B1Y0_9FIRM</name>
<dbReference type="EMBL" id="NBZD01000002">
    <property type="protein sequence ID" value="PNH18770.1"/>
    <property type="molecule type" value="Genomic_DNA"/>
</dbReference>
<evidence type="ECO:0000313" key="10">
    <source>
        <dbReference type="Proteomes" id="UP000236394"/>
    </source>
</evidence>